<keyword evidence="3 5" id="KW-1133">Transmembrane helix</keyword>
<evidence type="ECO:0000313" key="6">
    <source>
        <dbReference type="EMBL" id="NEZ56367.1"/>
    </source>
</evidence>
<keyword evidence="4 5" id="KW-0472">Membrane</keyword>
<reference evidence="6 7" key="1">
    <citation type="journal article" date="2020" name="Microb. Ecol.">
        <title>Ecogenomics of the Marine Benthic Filamentous Cyanobacterium Adonisia.</title>
        <authorList>
            <person name="Walter J.M."/>
            <person name="Coutinho F.H."/>
            <person name="Leomil L."/>
            <person name="Hargreaves P.I."/>
            <person name="Campeao M.E."/>
            <person name="Vieira V.V."/>
            <person name="Silva B.S."/>
            <person name="Fistarol G.O."/>
            <person name="Salomon P.S."/>
            <person name="Sawabe T."/>
            <person name="Mino S."/>
            <person name="Hosokawa M."/>
            <person name="Miyashita H."/>
            <person name="Maruyama F."/>
            <person name="van Verk M.C."/>
            <person name="Dutilh B.E."/>
            <person name="Thompson C.C."/>
            <person name="Thompson F.L."/>
        </authorList>
    </citation>
    <scope>NUCLEOTIDE SEQUENCE [LARGE SCALE GENOMIC DNA]</scope>
    <source>
        <strain evidence="6 7">CCMR0081</strain>
    </source>
</reference>
<name>A0A6M0RJG4_9CYAN</name>
<dbReference type="GO" id="GO:0012505">
    <property type="term" value="C:endomembrane system"/>
    <property type="evidence" value="ECO:0007669"/>
    <property type="project" value="UniProtKB-SubCell"/>
</dbReference>
<dbReference type="InterPro" id="IPR007318">
    <property type="entry name" value="Phopholipid_MeTrfase"/>
</dbReference>
<feature type="transmembrane region" description="Helical" evidence="5">
    <location>
        <begin position="18"/>
        <end position="35"/>
    </location>
</feature>
<evidence type="ECO:0000256" key="1">
    <source>
        <dbReference type="ARBA" id="ARBA00004127"/>
    </source>
</evidence>
<evidence type="ECO:0000256" key="5">
    <source>
        <dbReference type="SAM" id="Phobius"/>
    </source>
</evidence>
<dbReference type="Gene3D" id="1.20.120.1630">
    <property type="match status" value="1"/>
</dbReference>
<feature type="transmembrane region" description="Helical" evidence="5">
    <location>
        <begin position="47"/>
        <end position="69"/>
    </location>
</feature>
<organism evidence="6 7">
    <name type="scientific">Adonisia turfae CCMR0081</name>
    <dbReference type="NCBI Taxonomy" id="2292702"/>
    <lineage>
        <taxon>Bacteria</taxon>
        <taxon>Bacillati</taxon>
        <taxon>Cyanobacteriota</taxon>
        <taxon>Adonisia</taxon>
        <taxon>Adonisia turfae</taxon>
    </lineage>
</organism>
<dbReference type="Pfam" id="PF04191">
    <property type="entry name" value="PEMT"/>
    <property type="match status" value="1"/>
</dbReference>
<dbReference type="EMBL" id="QXHD01000004">
    <property type="protein sequence ID" value="NEZ56367.1"/>
    <property type="molecule type" value="Genomic_DNA"/>
</dbReference>
<dbReference type="RefSeq" id="WP_163698360.1">
    <property type="nucleotide sequence ID" value="NZ_QXHD01000004.1"/>
</dbReference>
<evidence type="ECO:0000256" key="2">
    <source>
        <dbReference type="ARBA" id="ARBA00022692"/>
    </source>
</evidence>
<sequence>MNNNETTDGAAVLVPPPLLHLVVGVVGIALNEFIWPLPFAFSASIRLAIALAIAVPSIVLVAGALKLFWATGQNPEPWIATPEIVQTGVYRFTRNPMYLSLALLQIAIGIGLGNLWVVLLVAFSCLIVQITAIRPEEAYLEGKFGSEYLDYKESVRRWL</sequence>
<gene>
    <name evidence="6" type="ORF">DXZ20_11925</name>
</gene>
<dbReference type="GO" id="GO:0008168">
    <property type="term" value="F:methyltransferase activity"/>
    <property type="evidence" value="ECO:0007669"/>
    <property type="project" value="UniProtKB-KW"/>
</dbReference>
<evidence type="ECO:0000256" key="3">
    <source>
        <dbReference type="ARBA" id="ARBA00022989"/>
    </source>
</evidence>
<dbReference type="Proteomes" id="UP000481033">
    <property type="component" value="Unassembled WGS sequence"/>
</dbReference>
<protein>
    <submittedName>
        <fullName evidence="6">Isoprenylcysteine carboxylmethyltransferase family protein</fullName>
    </submittedName>
</protein>
<keyword evidence="6" id="KW-0489">Methyltransferase</keyword>
<keyword evidence="6" id="KW-0808">Transferase</keyword>
<accession>A0A6M0RJG4</accession>
<dbReference type="AlphaFoldDB" id="A0A6M0RJG4"/>
<dbReference type="PANTHER" id="PTHR12714">
    <property type="entry name" value="PROTEIN-S ISOPRENYLCYSTEINE O-METHYLTRANSFERASE"/>
    <property type="match status" value="1"/>
</dbReference>
<dbReference type="PANTHER" id="PTHR12714:SF24">
    <property type="entry name" value="SLR1182 PROTEIN"/>
    <property type="match status" value="1"/>
</dbReference>
<dbReference type="GO" id="GO:0032259">
    <property type="term" value="P:methylation"/>
    <property type="evidence" value="ECO:0007669"/>
    <property type="project" value="UniProtKB-KW"/>
</dbReference>
<keyword evidence="2 5" id="KW-0812">Transmembrane</keyword>
<comment type="caution">
    <text evidence="6">The sequence shown here is derived from an EMBL/GenBank/DDBJ whole genome shotgun (WGS) entry which is preliminary data.</text>
</comment>
<evidence type="ECO:0000256" key="4">
    <source>
        <dbReference type="ARBA" id="ARBA00023136"/>
    </source>
</evidence>
<comment type="subcellular location">
    <subcellularLocation>
        <location evidence="1">Endomembrane system</location>
        <topology evidence="1">Multi-pass membrane protein</topology>
    </subcellularLocation>
</comment>
<feature type="transmembrane region" description="Helical" evidence="5">
    <location>
        <begin position="102"/>
        <end position="128"/>
    </location>
</feature>
<evidence type="ECO:0000313" key="7">
    <source>
        <dbReference type="Proteomes" id="UP000481033"/>
    </source>
</evidence>
<keyword evidence="7" id="KW-1185">Reference proteome</keyword>
<proteinExistence type="predicted"/>